<evidence type="ECO:0000259" key="2">
    <source>
        <dbReference type="Pfam" id="PF00419"/>
    </source>
</evidence>
<dbReference type="InterPro" id="IPR050263">
    <property type="entry name" value="Bact_Fimbrial_Adh_Pro"/>
</dbReference>
<dbReference type="Gene3D" id="2.60.40.1090">
    <property type="entry name" value="Fimbrial-type adhesion domain"/>
    <property type="match status" value="1"/>
</dbReference>
<dbReference type="PANTHER" id="PTHR33420">
    <property type="entry name" value="FIMBRIAL SUBUNIT ELFA-RELATED"/>
    <property type="match status" value="1"/>
</dbReference>
<dbReference type="RefSeq" id="WP_008916950.1">
    <property type="nucleotide sequence ID" value="NZ_CM001773.1"/>
</dbReference>
<gene>
    <name evidence="3" type="ORF">OO7_16118</name>
</gene>
<evidence type="ECO:0000313" key="3">
    <source>
        <dbReference type="EMBL" id="EKT53135.1"/>
    </source>
</evidence>
<dbReference type="AlphaFoldDB" id="K8WA82"/>
<proteinExistence type="predicted"/>
<feature type="chain" id="PRO_5003921310" evidence="1">
    <location>
        <begin position="26"/>
        <end position="206"/>
    </location>
</feature>
<name>K8WA82_9GAMM</name>
<feature type="domain" description="Fimbrial-type adhesion" evidence="2">
    <location>
        <begin position="46"/>
        <end position="206"/>
    </location>
</feature>
<accession>K8WA82</accession>
<organism evidence="3 4">
    <name type="scientific">Providencia sneebia DSM 19967</name>
    <dbReference type="NCBI Taxonomy" id="1141660"/>
    <lineage>
        <taxon>Bacteria</taxon>
        <taxon>Pseudomonadati</taxon>
        <taxon>Pseudomonadota</taxon>
        <taxon>Gammaproteobacteria</taxon>
        <taxon>Enterobacterales</taxon>
        <taxon>Morganellaceae</taxon>
        <taxon>Providencia</taxon>
    </lineage>
</organism>
<comment type="caution">
    <text evidence="3">The sequence shown here is derived from an EMBL/GenBank/DDBJ whole genome shotgun (WGS) entry which is preliminary data.</text>
</comment>
<dbReference type="InterPro" id="IPR000259">
    <property type="entry name" value="Adhesion_dom_fimbrial"/>
</dbReference>
<dbReference type="GO" id="GO:0043709">
    <property type="term" value="P:cell adhesion involved in single-species biofilm formation"/>
    <property type="evidence" value="ECO:0007669"/>
    <property type="project" value="TreeGrafter"/>
</dbReference>
<keyword evidence="4" id="KW-1185">Reference proteome</keyword>
<dbReference type="GO" id="GO:0009289">
    <property type="term" value="C:pilus"/>
    <property type="evidence" value="ECO:0007669"/>
    <property type="project" value="InterPro"/>
</dbReference>
<feature type="signal peptide" evidence="1">
    <location>
        <begin position="1"/>
        <end position="25"/>
    </location>
</feature>
<evidence type="ECO:0000256" key="1">
    <source>
        <dbReference type="SAM" id="SignalP"/>
    </source>
</evidence>
<sequence>MKFNKLALSLALGLSMGVTMSPAFAADDGTTPTSPAKTAESSQGTIHFLGYINDVPCSIDDNNLNQTVNFGEIALNELTSGKYRSDEEKFDIVLKNCSIETYKNAKISFTGSTVSGFTGFTGFTGELLGLGGKVENAGIVITDGANTPIVFGKAFPSVGDGYVLNGGDGSRTTMHFGAYVKGNEADGKKATTGRFDTVANFKVIYQ</sequence>
<protein>
    <submittedName>
        <fullName evidence="3">Major mannose-resistant fimbrial protein</fullName>
    </submittedName>
</protein>
<dbReference type="PANTHER" id="PTHR33420:SF26">
    <property type="entry name" value="FIMBRIAL SUBUNIT"/>
    <property type="match status" value="1"/>
</dbReference>
<dbReference type="EMBL" id="AKKN01000014">
    <property type="protein sequence ID" value="EKT53135.1"/>
    <property type="molecule type" value="Genomic_DNA"/>
</dbReference>
<dbReference type="SUPFAM" id="SSF49401">
    <property type="entry name" value="Bacterial adhesins"/>
    <property type="match status" value="1"/>
</dbReference>
<dbReference type="Pfam" id="PF00419">
    <property type="entry name" value="Fimbrial"/>
    <property type="match status" value="1"/>
</dbReference>
<reference evidence="3 4" key="1">
    <citation type="journal article" date="2012" name="BMC Genomics">
        <title>Comparative genomics of bacteria in the genus Providencia isolated from wild Drosophila melanogaster.</title>
        <authorList>
            <person name="Galac M.R."/>
            <person name="Lazzaro B.P."/>
        </authorList>
    </citation>
    <scope>NUCLEOTIDE SEQUENCE [LARGE SCALE GENOMIC DNA]</scope>
    <source>
        <strain evidence="3 4">DSM 19967</strain>
    </source>
</reference>
<dbReference type="InterPro" id="IPR008966">
    <property type="entry name" value="Adhesion_dom_sf"/>
</dbReference>
<dbReference type="PATRIC" id="fig|1141660.3.peg.3225"/>
<dbReference type="Proteomes" id="UP000010290">
    <property type="component" value="Chromosome"/>
</dbReference>
<keyword evidence="1" id="KW-0732">Signal</keyword>
<dbReference type="HOGENOM" id="CLU_088965_3_1_6"/>
<dbReference type="OrthoDB" id="6522787at2"/>
<evidence type="ECO:0000313" key="4">
    <source>
        <dbReference type="Proteomes" id="UP000010290"/>
    </source>
</evidence>
<dbReference type="InterPro" id="IPR036937">
    <property type="entry name" value="Adhesion_dom_fimbrial_sf"/>
</dbReference>